<dbReference type="InterPro" id="IPR019601">
    <property type="entry name" value="Oxoglutarate/Fe-dep_Oase_C"/>
</dbReference>
<evidence type="ECO:0000313" key="16">
    <source>
        <dbReference type="Proteomes" id="UP000290288"/>
    </source>
</evidence>
<evidence type="ECO:0000256" key="11">
    <source>
        <dbReference type="ARBA" id="ARBA00051966"/>
    </source>
</evidence>
<dbReference type="GO" id="GO:0005737">
    <property type="term" value="C:cytoplasm"/>
    <property type="evidence" value="ECO:0007669"/>
    <property type="project" value="TreeGrafter"/>
</dbReference>
<organism evidence="15 16">
    <name type="scientific">Candolleomyces aberdarensis</name>
    <dbReference type="NCBI Taxonomy" id="2316362"/>
    <lineage>
        <taxon>Eukaryota</taxon>
        <taxon>Fungi</taxon>
        <taxon>Dikarya</taxon>
        <taxon>Basidiomycota</taxon>
        <taxon>Agaricomycotina</taxon>
        <taxon>Agaricomycetes</taxon>
        <taxon>Agaricomycetidae</taxon>
        <taxon>Agaricales</taxon>
        <taxon>Agaricineae</taxon>
        <taxon>Psathyrellaceae</taxon>
        <taxon>Candolleomyces</taxon>
    </lineage>
</organism>
<accession>A0A4Q2DJQ5</accession>
<dbReference type="STRING" id="2316362.A0A4Q2DJQ5"/>
<dbReference type="Gene3D" id="3.60.130.20">
    <property type="entry name" value="Oxoglutarate/iron-dependent oxygenase, C-terminal degradation domain"/>
    <property type="match status" value="1"/>
</dbReference>
<feature type="region of interest" description="Disordered" evidence="13">
    <location>
        <begin position="389"/>
        <end position="411"/>
    </location>
</feature>
<feature type="region of interest" description="Disordered" evidence="13">
    <location>
        <begin position="424"/>
        <end position="463"/>
    </location>
</feature>
<evidence type="ECO:0000256" key="5">
    <source>
        <dbReference type="ARBA" id="ARBA00022896"/>
    </source>
</evidence>
<evidence type="ECO:0000256" key="12">
    <source>
        <dbReference type="ARBA" id="ARBA00081607"/>
    </source>
</evidence>
<dbReference type="GO" id="GO:0005634">
    <property type="term" value="C:nucleus"/>
    <property type="evidence" value="ECO:0007669"/>
    <property type="project" value="UniProtKB-SubCell"/>
</dbReference>
<dbReference type="GO" id="GO:0031543">
    <property type="term" value="F:peptidyl-proline dioxygenase activity"/>
    <property type="evidence" value="ECO:0007669"/>
    <property type="project" value="UniProtKB-ARBA"/>
</dbReference>
<dbReference type="PANTHER" id="PTHR12117:SF0">
    <property type="entry name" value="PROLYL 3-HYDROXYLASE OGFOD1"/>
    <property type="match status" value="1"/>
</dbReference>
<reference evidence="15 16" key="1">
    <citation type="submission" date="2019-01" db="EMBL/GenBank/DDBJ databases">
        <title>Draft genome sequence of Psathyrella aberdarensis IHI B618.</title>
        <authorList>
            <person name="Buettner E."/>
            <person name="Kellner H."/>
        </authorList>
    </citation>
    <scope>NUCLEOTIDE SEQUENCE [LARGE SCALE GENOMIC DNA]</scope>
    <source>
        <strain evidence="15 16">IHI B618</strain>
    </source>
</reference>
<feature type="compositionally biased region" description="Polar residues" evidence="13">
    <location>
        <begin position="304"/>
        <end position="316"/>
    </location>
</feature>
<dbReference type="Pfam" id="PF13661">
    <property type="entry name" value="2OG-FeII_Oxy_4"/>
    <property type="match status" value="1"/>
</dbReference>
<feature type="domain" description="Fe2OG dioxygenase" evidence="14">
    <location>
        <begin position="159"/>
        <end position="279"/>
    </location>
</feature>
<evidence type="ECO:0000256" key="13">
    <source>
        <dbReference type="SAM" id="MobiDB-lite"/>
    </source>
</evidence>
<dbReference type="EMBL" id="SDEE01000163">
    <property type="protein sequence ID" value="RXW20153.1"/>
    <property type="molecule type" value="Genomic_DNA"/>
</dbReference>
<keyword evidence="5" id="KW-0847">Vitamin C</keyword>
<feature type="compositionally biased region" description="Basic and acidic residues" evidence="13">
    <location>
        <begin position="1"/>
        <end position="12"/>
    </location>
</feature>
<dbReference type="InterPro" id="IPR039558">
    <property type="entry name" value="TPA1/OFD1_N"/>
</dbReference>
<dbReference type="GO" id="GO:0005506">
    <property type="term" value="F:iron ion binding"/>
    <property type="evidence" value="ECO:0007669"/>
    <property type="project" value="InterPro"/>
</dbReference>
<comment type="cofactor">
    <cofactor evidence="1">
        <name>L-ascorbate</name>
        <dbReference type="ChEBI" id="CHEBI:38290"/>
    </cofactor>
</comment>
<evidence type="ECO:0000313" key="15">
    <source>
        <dbReference type="EMBL" id="RXW20153.1"/>
    </source>
</evidence>
<evidence type="ECO:0000256" key="7">
    <source>
        <dbReference type="ARBA" id="ARBA00023002"/>
    </source>
</evidence>
<feature type="compositionally biased region" description="Low complexity" evidence="13">
    <location>
        <begin position="440"/>
        <end position="461"/>
    </location>
</feature>
<comment type="caution">
    <text evidence="15">The sequence shown here is derived from an EMBL/GenBank/DDBJ whole genome shotgun (WGS) entry which is preliminary data.</text>
</comment>
<feature type="region of interest" description="Disordered" evidence="13">
    <location>
        <begin position="583"/>
        <end position="622"/>
    </location>
</feature>
<protein>
    <recommendedName>
        <fullName evidence="12">uS12 prolyl 3,4-dihydroxylase</fullName>
    </recommendedName>
</protein>
<dbReference type="SMART" id="SM00702">
    <property type="entry name" value="P4Hc"/>
    <property type="match status" value="1"/>
</dbReference>
<dbReference type="GO" id="GO:0006449">
    <property type="term" value="P:regulation of translational termination"/>
    <property type="evidence" value="ECO:0007669"/>
    <property type="project" value="TreeGrafter"/>
</dbReference>
<dbReference type="InterPro" id="IPR043044">
    <property type="entry name" value="TPA1/Ofd1_C"/>
</dbReference>
<evidence type="ECO:0000256" key="6">
    <source>
        <dbReference type="ARBA" id="ARBA00022964"/>
    </source>
</evidence>
<dbReference type="PANTHER" id="PTHR12117">
    <property type="entry name" value="HISTONE ACETYLTRANSFERASE COMPLEX"/>
    <property type="match status" value="1"/>
</dbReference>
<proteinExistence type="inferred from homology"/>
<dbReference type="InterPro" id="IPR005123">
    <property type="entry name" value="Oxoglu/Fe-dep_dioxygenase_dom"/>
</dbReference>
<evidence type="ECO:0000256" key="1">
    <source>
        <dbReference type="ARBA" id="ARBA00001961"/>
    </source>
</evidence>
<dbReference type="Gene3D" id="2.60.120.620">
    <property type="entry name" value="q2cbj1_9rhob like domain"/>
    <property type="match status" value="1"/>
</dbReference>
<comment type="similarity">
    <text evidence="3">Belongs to the TPA1 family.</text>
</comment>
<evidence type="ECO:0000256" key="2">
    <source>
        <dbReference type="ARBA" id="ARBA00004123"/>
    </source>
</evidence>
<evidence type="ECO:0000259" key="14">
    <source>
        <dbReference type="PROSITE" id="PS51471"/>
    </source>
</evidence>
<gene>
    <name evidence="15" type="ORF">EST38_g5691</name>
</gene>
<dbReference type="FunFam" id="2.60.120.620:FF:000014">
    <property type="entry name" value="Prolyl 3,4-dihydroxylase TPA1"/>
    <property type="match status" value="1"/>
</dbReference>
<evidence type="ECO:0000256" key="4">
    <source>
        <dbReference type="ARBA" id="ARBA00022723"/>
    </source>
</evidence>
<dbReference type="InterPro" id="IPR051842">
    <property type="entry name" value="uS12_prolyl_hydroxylase"/>
</dbReference>
<feature type="region of interest" description="Disordered" evidence="13">
    <location>
        <begin position="1"/>
        <end position="31"/>
    </location>
</feature>
<dbReference type="AlphaFoldDB" id="A0A4Q2DJQ5"/>
<comment type="catalytic activity">
    <reaction evidence="11">
        <text>[ribosomal protein uS12]-(3S)-3-hydroxy-L-proline + 2-oxoglutarate + O2 = [ribosomal protein uS12]-(3S)-3,4-dihydroxy-L-proline + succinate + CO2</text>
        <dbReference type="Rhea" id="RHEA:54160"/>
        <dbReference type="Rhea" id="RHEA-COMP:13817"/>
        <dbReference type="Rhea" id="RHEA-COMP:13818"/>
        <dbReference type="ChEBI" id="CHEBI:15379"/>
        <dbReference type="ChEBI" id="CHEBI:16526"/>
        <dbReference type="ChEBI" id="CHEBI:16810"/>
        <dbReference type="ChEBI" id="CHEBI:30031"/>
        <dbReference type="ChEBI" id="CHEBI:85428"/>
        <dbReference type="ChEBI" id="CHEBI:138052"/>
    </reaction>
</comment>
<sequence length="691" mass="76428">MARTRERSRSPDPHQPLSPKRFKASHPPASRLESIKPAQLTRDAASKFHNGLFDHQNISRLHSSYEGSGPFKHTVVDKLFQDELLKKVKDECLTQLSFTEKETDIYKVNQTGDLASLNFLSPDQLARLPNILALRDALYSKTFRDFLQAVTGCGPLSGTKQDMSVNTYTRGCHLLNHDDVIGTRRVSYILYMPLPNYQMWQKDWGGALELYPVRKVDGSSSEGSEQWEPEPIPSKSIPPSWNQFIFFEVQPGKSFHSVEEVVVGGDGRERLSISGWFHTAQEGEEGYVPEPRSDVKSSREQLKESSTVFTGYPGTSESDAAIPDGLTSSDVAFLSEFLNPVYLQHRTMKALSSRFVEESSLELHSFLCNDIAESLETRLRTLDIRDGLSSAERGGKIPGHTSGLDGPDGNWEIRGPPHKWRYCHLKPRIGSPSSTPPPSSSSSSPAPAVRVRAEAVTPRAANPSAAANLRSLQDELFTSTPFRKWLSLVTRLVPMRHWVEARRFRPGLDYTLAMSEESEARLDVVLGLTPGKLEDEPGRGGYGWQSADWGGWECYMAPHDEEDDPAVYRSSVHKKAAAAAAAAAAAPSKTANGNGNGKKSNGRDNDSCCSSDHSMSDVEMEEEEDSTLLTVLPGFNRLLLVLRDERVMRFVKYVSAAADGSRWDVCGEYEVGMVQEDDSGSEGSASERGHS</sequence>
<keyword evidence="16" id="KW-1185">Reference proteome</keyword>
<dbReference type="GO" id="GO:0010604">
    <property type="term" value="P:positive regulation of macromolecule metabolic process"/>
    <property type="evidence" value="ECO:0007669"/>
    <property type="project" value="UniProtKB-ARBA"/>
</dbReference>
<evidence type="ECO:0000256" key="3">
    <source>
        <dbReference type="ARBA" id="ARBA00007443"/>
    </source>
</evidence>
<dbReference type="GO" id="GO:0031418">
    <property type="term" value="F:L-ascorbic acid binding"/>
    <property type="evidence" value="ECO:0007669"/>
    <property type="project" value="UniProtKB-KW"/>
</dbReference>
<keyword evidence="6" id="KW-0223">Dioxygenase</keyword>
<dbReference type="Pfam" id="PF10637">
    <property type="entry name" value="Ofd1_CTDD"/>
    <property type="match status" value="1"/>
</dbReference>
<evidence type="ECO:0000256" key="10">
    <source>
        <dbReference type="ARBA" id="ARBA00047444"/>
    </source>
</evidence>
<keyword evidence="4" id="KW-0479">Metal-binding</keyword>
<evidence type="ECO:0000256" key="8">
    <source>
        <dbReference type="ARBA" id="ARBA00023004"/>
    </source>
</evidence>
<dbReference type="GO" id="GO:0009896">
    <property type="term" value="P:positive regulation of catabolic process"/>
    <property type="evidence" value="ECO:0007669"/>
    <property type="project" value="UniProtKB-ARBA"/>
</dbReference>
<dbReference type="Proteomes" id="UP000290288">
    <property type="component" value="Unassembled WGS sequence"/>
</dbReference>
<comment type="catalytic activity">
    <reaction evidence="10">
        <text>[ribosomal protein uS12]-L-proline + 2-oxoglutarate + O2 = [ribosomal protein uS12]-(3S)-3-hydroxy-L-proline + succinate + CO2</text>
        <dbReference type="Rhea" id="RHEA:54156"/>
        <dbReference type="Rhea" id="RHEA-COMP:13816"/>
        <dbReference type="Rhea" id="RHEA-COMP:13818"/>
        <dbReference type="ChEBI" id="CHEBI:15379"/>
        <dbReference type="ChEBI" id="CHEBI:16526"/>
        <dbReference type="ChEBI" id="CHEBI:16810"/>
        <dbReference type="ChEBI" id="CHEBI:30031"/>
        <dbReference type="ChEBI" id="CHEBI:50342"/>
        <dbReference type="ChEBI" id="CHEBI:85428"/>
    </reaction>
</comment>
<comment type="subcellular location">
    <subcellularLocation>
        <location evidence="2">Nucleus</location>
    </subcellularLocation>
</comment>
<name>A0A4Q2DJQ5_9AGAR</name>
<dbReference type="InterPro" id="IPR006620">
    <property type="entry name" value="Pro_4_hyd_alph"/>
</dbReference>
<feature type="region of interest" description="Disordered" evidence="13">
    <location>
        <begin position="284"/>
        <end position="316"/>
    </location>
</feature>
<keyword evidence="9" id="KW-0539">Nucleus</keyword>
<feature type="compositionally biased region" description="Basic and acidic residues" evidence="13">
    <location>
        <begin position="291"/>
        <end position="303"/>
    </location>
</feature>
<keyword evidence="8" id="KW-0408">Iron</keyword>
<keyword evidence="7" id="KW-0560">Oxidoreductase</keyword>
<evidence type="ECO:0000256" key="9">
    <source>
        <dbReference type="ARBA" id="ARBA00023242"/>
    </source>
</evidence>
<dbReference type="OrthoDB" id="430522at2759"/>
<dbReference type="PROSITE" id="PS51471">
    <property type="entry name" value="FE2OG_OXY"/>
    <property type="match status" value="1"/>
</dbReference>